<dbReference type="GeneID" id="54468664"/>
<dbReference type="RefSeq" id="XP_033579966.1">
    <property type="nucleotide sequence ID" value="XM_033727771.1"/>
</dbReference>
<name>A0A6A6YVM7_9PEZI</name>
<dbReference type="Proteomes" id="UP000504636">
    <property type="component" value="Unplaced"/>
</dbReference>
<reference evidence="3" key="3">
    <citation type="submission" date="2025-04" db="UniProtKB">
        <authorList>
            <consortium name="RefSeq"/>
        </authorList>
    </citation>
    <scope>IDENTIFICATION</scope>
    <source>
        <strain evidence="3">CBS 304.34</strain>
    </source>
</reference>
<accession>A0A6A6YVM7</accession>
<keyword evidence="2" id="KW-1185">Reference proteome</keyword>
<evidence type="ECO:0000313" key="1">
    <source>
        <dbReference type="EMBL" id="KAF2813002.1"/>
    </source>
</evidence>
<dbReference type="PANTHER" id="PTHR43103:SF3">
    <property type="entry name" value="ADP-L-GLYCERO-D-MANNO-HEPTOSE-6-EPIMERASE"/>
    <property type="match status" value="1"/>
</dbReference>
<reference evidence="3" key="2">
    <citation type="submission" date="2020-04" db="EMBL/GenBank/DDBJ databases">
        <authorList>
            <consortium name="NCBI Genome Project"/>
        </authorList>
    </citation>
    <scope>NUCLEOTIDE SEQUENCE</scope>
    <source>
        <strain evidence="3">CBS 304.34</strain>
    </source>
</reference>
<evidence type="ECO:0000313" key="3">
    <source>
        <dbReference type="RefSeq" id="XP_033579966.1"/>
    </source>
</evidence>
<dbReference type="EMBL" id="MU003696">
    <property type="protein sequence ID" value="KAF2813002.1"/>
    <property type="molecule type" value="Genomic_DNA"/>
</dbReference>
<dbReference type="OrthoDB" id="16464at2759"/>
<proteinExistence type="predicted"/>
<sequence length="218" mass="23391">MPAQLSHPRCAYHNRNNGLLRTQSHTILITGAGGFIGQALAAALLDASPACDLLLADLGLAVNIDSRRLVLDHLRGHQLSERTIPVPQSSYGAEKLVVETLVSDYSHRGLIDGRVVRLQTVIVRPGAPSAAASSSSFASGIVREPLKGERSVLPVGKDLDVWVCSPSTVVRNLVAMKDVPKEAFGVNRGRTVNLPGQTVMVGQILEALEAVGERRRRR</sequence>
<dbReference type="SUPFAM" id="SSF51735">
    <property type="entry name" value="NAD(P)-binding Rossmann-fold domains"/>
    <property type="match status" value="1"/>
</dbReference>
<dbReference type="AlphaFoldDB" id="A0A6A6YVM7"/>
<protein>
    <submittedName>
        <fullName evidence="1 3">NAD(P)-binding protein</fullName>
    </submittedName>
</protein>
<reference evidence="1 3" key="1">
    <citation type="journal article" date="2020" name="Stud. Mycol.">
        <title>101 Dothideomycetes genomes: a test case for predicting lifestyles and emergence of pathogens.</title>
        <authorList>
            <person name="Haridas S."/>
            <person name="Albert R."/>
            <person name="Binder M."/>
            <person name="Bloem J."/>
            <person name="Labutti K."/>
            <person name="Salamov A."/>
            <person name="Andreopoulos B."/>
            <person name="Baker S."/>
            <person name="Barry K."/>
            <person name="Bills G."/>
            <person name="Bluhm B."/>
            <person name="Cannon C."/>
            <person name="Castanera R."/>
            <person name="Culley D."/>
            <person name="Daum C."/>
            <person name="Ezra D."/>
            <person name="Gonzalez J."/>
            <person name="Henrissat B."/>
            <person name="Kuo A."/>
            <person name="Liang C."/>
            <person name="Lipzen A."/>
            <person name="Lutzoni F."/>
            <person name="Magnuson J."/>
            <person name="Mondo S."/>
            <person name="Nolan M."/>
            <person name="Ohm R."/>
            <person name="Pangilinan J."/>
            <person name="Park H.-J."/>
            <person name="Ramirez L."/>
            <person name="Alfaro M."/>
            <person name="Sun H."/>
            <person name="Tritt A."/>
            <person name="Yoshinaga Y."/>
            <person name="Zwiers L.-H."/>
            <person name="Turgeon B."/>
            <person name="Goodwin S."/>
            <person name="Spatafora J."/>
            <person name="Crous P."/>
            <person name="Grigoriev I."/>
        </authorList>
    </citation>
    <scope>NUCLEOTIDE SEQUENCE</scope>
    <source>
        <strain evidence="1 3">CBS 304.34</strain>
    </source>
</reference>
<dbReference type="InterPro" id="IPR036291">
    <property type="entry name" value="NAD(P)-bd_dom_sf"/>
</dbReference>
<dbReference type="Gene3D" id="3.40.50.720">
    <property type="entry name" value="NAD(P)-binding Rossmann-like Domain"/>
    <property type="match status" value="2"/>
</dbReference>
<dbReference type="PANTHER" id="PTHR43103">
    <property type="entry name" value="NUCLEOSIDE-DIPHOSPHATE-SUGAR EPIMERASE"/>
    <property type="match status" value="1"/>
</dbReference>
<gene>
    <name evidence="1 3" type="ORF">BDZ99DRAFT_568267</name>
</gene>
<evidence type="ECO:0000313" key="2">
    <source>
        <dbReference type="Proteomes" id="UP000504636"/>
    </source>
</evidence>
<organism evidence="1">
    <name type="scientific">Mytilinidion resinicola</name>
    <dbReference type="NCBI Taxonomy" id="574789"/>
    <lineage>
        <taxon>Eukaryota</taxon>
        <taxon>Fungi</taxon>
        <taxon>Dikarya</taxon>
        <taxon>Ascomycota</taxon>
        <taxon>Pezizomycotina</taxon>
        <taxon>Dothideomycetes</taxon>
        <taxon>Pleosporomycetidae</taxon>
        <taxon>Mytilinidiales</taxon>
        <taxon>Mytilinidiaceae</taxon>
        <taxon>Mytilinidion</taxon>
    </lineage>
</organism>